<organism evidence="1 2">
    <name type="scientific">Mycena chlorophos</name>
    <name type="common">Agaric fungus</name>
    <name type="synonym">Agaricus chlorophos</name>
    <dbReference type="NCBI Taxonomy" id="658473"/>
    <lineage>
        <taxon>Eukaryota</taxon>
        <taxon>Fungi</taxon>
        <taxon>Dikarya</taxon>
        <taxon>Basidiomycota</taxon>
        <taxon>Agaricomycotina</taxon>
        <taxon>Agaricomycetes</taxon>
        <taxon>Agaricomycetidae</taxon>
        <taxon>Agaricales</taxon>
        <taxon>Marasmiineae</taxon>
        <taxon>Mycenaceae</taxon>
        <taxon>Mycena</taxon>
    </lineage>
</organism>
<reference evidence="1" key="1">
    <citation type="submission" date="2014-09" db="EMBL/GenBank/DDBJ databases">
        <title>Genome sequence of the luminous mushroom Mycena chlorophos for searching fungal bioluminescence genes.</title>
        <authorList>
            <person name="Tanaka Y."/>
            <person name="Kasuga D."/>
            <person name="Oba Y."/>
            <person name="Hase S."/>
            <person name="Sato K."/>
            <person name="Oba Y."/>
            <person name="Sakakibara Y."/>
        </authorList>
    </citation>
    <scope>NUCLEOTIDE SEQUENCE</scope>
</reference>
<accession>A0ABQ0KVQ7</accession>
<dbReference type="InterPro" id="IPR021229">
    <property type="entry name" value="DUF2800"/>
</dbReference>
<dbReference type="Pfam" id="PF10926">
    <property type="entry name" value="DUF2800"/>
    <property type="match status" value="1"/>
</dbReference>
<proteinExistence type="predicted"/>
<gene>
    <name evidence="1" type="ORF">MCHLO_00026</name>
</gene>
<evidence type="ECO:0000313" key="1">
    <source>
        <dbReference type="EMBL" id="GAT42307.1"/>
    </source>
</evidence>
<name>A0ABQ0KVQ7_MYCCL</name>
<evidence type="ECO:0000313" key="2">
    <source>
        <dbReference type="Proteomes" id="UP000815677"/>
    </source>
</evidence>
<dbReference type="Proteomes" id="UP000815677">
    <property type="component" value="Unassembled WGS sequence"/>
</dbReference>
<protein>
    <recommendedName>
        <fullName evidence="3">PD-(D/E)XK endonuclease-like domain-containing protein</fullName>
    </recommendedName>
</protein>
<evidence type="ECO:0008006" key="3">
    <source>
        <dbReference type="Google" id="ProtNLM"/>
    </source>
</evidence>
<keyword evidence="2" id="KW-1185">Reference proteome</keyword>
<dbReference type="EMBL" id="DF837701">
    <property type="protein sequence ID" value="GAT42307.1"/>
    <property type="molecule type" value="Genomic_DNA"/>
</dbReference>
<sequence length="413" mass="46415">MHGQRIFWGVSAMFDLEHSPLGGSSAYRFLACAFSFLEHRRQLMAETFVEIPSEYAALGTGAHELGATCLIEQTEPFEYFGKAFNGFRAGYDGEINLDAVSIYVNTCRMIIDTYGPGEVVVERTYHAKEVHPLLKGTVDFGFLTSTALHIVDYKNGEGVGVDVVDSDQLLYYAFIMILMTPGMKIREKTFPIHLTIVQPNFFGIFEDPITWTTTLGDVLTWGWNTLLPRMNHLMKRTDAPTAEDANPGDHCQFCPVMLHCPRLKQAFLNFARADEDFITMLPDYELDALYAERVYARRFMNELDKVVYARKVTGGNIPSAKLVDKKVTRVWKPGAPIRETFGADAVEPQKLKSPAGIEKLSSRGKEFAKEWGYKPETGALTIAPLSDPRPEAKPRTNDKVFEKFAQDYADAGF</sequence>